<evidence type="ECO:0000313" key="3">
    <source>
        <dbReference type="EMBL" id="RKP54331.1"/>
    </source>
</evidence>
<name>A0A494XUN6_9BACL</name>
<dbReference type="OrthoDB" id="2678624at2"/>
<protein>
    <recommendedName>
        <fullName evidence="5">DUF4309 domain-containing protein</fullName>
    </recommendedName>
</protein>
<keyword evidence="2" id="KW-0732">Signal</keyword>
<comment type="caution">
    <text evidence="3">The sequence shown here is derived from an EMBL/GenBank/DDBJ whole genome shotgun (WGS) entry which is preliminary data.</text>
</comment>
<dbReference type="AlphaFoldDB" id="A0A494XUN6"/>
<feature type="region of interest" description="Disordered" evidence="1">
    <location>
        <begin position="24"/>
        <end position="117"/>
    </location>
</feature>
<evidence type="ECO:0000256" key="2">
    <source>
        <dbReference type="SAM" id="SignalP"/>
    </source>
</evidence>
<reference evidence="3 4" key="1">
    <citation type="submission" date="2018-10" db="EMBL/GenBank/DDBJ databases">
        <title>Cohnella sp. M2MS4P-1, whole genome shotgun sequence.</title>
        <authorList>
            <person name="Tuo L."/>
        </authorList>
    </citation>
    <scope>NUCLEOTIDE SEQUENCE [LARGE SCALE GENOMIC DNA]</scope>
    <source>
        <strain evidence="3 4">M2MS4P-1</strain>
    </source>
</reference>
<dbReference type="RefSeq" id="WP_120977437.1">
    <property type="nucleotide sequence ID" value="NZ_RBZM01000005.1"/>
</dbReference>
<keyword evidence="4" id="KW-1185">Reference proteome</keyword>
<organism evidence="3 4">
    <name type="scientific">Cohnella endophytica</name>
    <dbReference type="NCBI Taxonomy" id="2419778"/>
    <lineage>
        <taxon>Bacteria</taxon>
        <taxon>Bacillati</taxon>
        <taxon>Bacillota</taxon>
        <taxon>Bacilli</taxon>
        <taxon>Bacillales</taxon>
        <taxon>Paenibacillaceae</taxon>
        <taxon>Cohnella</taxon>
    </lineage>
</organism>
<feature type="signal peptide" evidence="2">
    <location>
        <begin position="1"/>
        <end position="22"/>
    </location>
</feature>
<feature type="chain" id="PRO_5038646141" description="DUF4309 domain-containing protein" evidence="2">
    <location>
        <begin position="23"/>
        <end position="241"/>
    </location>
</feature>
<dbReference type="Proteomes" id="UP000282076">
    <property type="component" value="Unassembled WGS sequence"/>
</dbReference>
<proteinExistence type="predicted"/>
<dbReference type="PROSITE" id="PS51257">
    <property type="entry name" value="PROKAR_LIPOPROTEIN"/>
    <property type="match status" value="1"/>
</dbReference>
<dbReference type="EMBL" id="RBZM01000005">
    <property type="protein sequence ID" value="RKP54331.1"/>
    <property type="molecule type" value="Genomic_DNA"/>
</dbReference>
<evidence type="ECO:0000256" key="1">
    <source>
        <dbReference type="SAM" id="MobiDB-lite"/>
    </source>
</evidence>
<evidence type="ECO:0008006" key="5">
    <source>
        <dbReference type="Google" id="ProtNLM"/>
    </source>
</evidence>
<gene>
    <name evidence="3" type="ORF">D7Z26_13295</name>
</gene>
<evidence type="ECO:0000313" key="4">
    <source>
        <dbReference type="Proteomes" id="UP000282076"/>
    </source>
</evidence>
<feature type="compositionally biased region" description="Polar residues" evidence="1">
    <location>
        <begin position="29"/>
        <end position="55"/>
    </location>
</feature>
<sequence length="241" mass="25754">MRKNSYLRLRIGVALLLSISLASCSPSSQTEQPAPTTSEPSATAIASNQPASSEPFSEEGVPPEALLHRETSVPSASSKDPVESQAASTHAVEASNLQPSSKEASPPNDPVFQPKSPSLAGIKLAATDKTVVKHYGMPSDTYLLPDDNDRSIEIWEYDGMSVGFDEQDRVVYVEINSSKTDTGIRGLAFGMDGSEAARLLGIPADDRTNVLTLQVSGGWMKLDLDPDSRKVLSLKLLAKNI</sequence>
<accession>A0A494XUN6</accession>